<evidence type="ECO:0000313" key="3">
    <source>
        <dbReference type="Proteomes" id="UP000295515"/>
    </source>
</evidence>
<dbReference type="RefSeq" id="WP_066443690.1">
    <property type="nucleotide sequence ID" value="NZ_JANKBF010000003.1"/>
</dbReference>
<evidence type="ECO:0000313" key="2">
    <source>
        <dbReference type="EMBL" id="TCW02253.1"/>
    </source>
</evidence>
<dbReference type="Proteomes" id="UP000295515">
    <property type="component" value="Unassembled WGS sequence"/>
</dbReference>
<dbReference type="SUPFAM" id="SSF109604">
    <property type="entry name" value="HD-domain/PDEase-like"/>
    <property type="match status" value="2"/>
</dbReference>
<dbReference type="EMBL" id="SMCQ01000002">
    <property type="protein sequence ID" value="TCW02253.1"/>
    <property type="molecule type" value="Genomic_DNA"/>
</dbReference>
<dbReference type="PANTHER" id="PTHR43155:SF1">
    <property type="entry name" value="3'3'-CGAMP-SPECIFIC PHOSPHODIESTERASE 1"/>
    <property type="match status" value="1"/>
</dbReference>
<dbReference type="PANTHER" id="PTHR43155">
    <property type="entry name" value="CYCLIC DI-GMP PHOSPHODIESTERASE PA4108-RELATED"/>
    <property type="match status" value="1"/>
</dbReference>
<evidence type="ECO:0000259" key="1">
    <source>
        <dbReference type="PROSITE" id="PS51832"/>
    </source>
</evidence>
<gene>
    <name evidence="2" type="ORF">EDD60_102218</name>
</gene>
<dbReference type="SMART" id="SM00471">
    <property type="entry name" value="HDc"/>
    <property type="match status" value="2"/>
</dbReference>
<protein>
    <submittedName>
        <fullName evidence="2">HD domain-containing protein</fullName>
    </submittedName>
</protein>
<organism evidence="2 3">
    <name type="scientific">Longibaculum muris</name>
    <dbReference type="NCBI Taxonomy" id="1796628"/>
    <lineage>
        <taxon>Bacteria</taxon>
        <taxon>Bacillati</taxon>
        <taxon>Bacillota</taxon>
        <taxon>Erysipelotrichia</taxon>
        <taxon>Erysipelotrichales</taxon>
        <taxon>Coprobacillaceae</taxon>
        <taxon>Longibaculum</taxon>
    </lineage>
</organism>
<dbReference type="Pfam" id="PF13487">
    <property type="entry name" value="HD_5"/>
    <property type="match status" value="1"/>
</dbReference>
<dbReference type="Pfam" id="PF01966">
    <property type="entry name" value="HD"/>
    <property type="match status" value="1"/>
</dbReference>
<sequence length="391" mass="45756">MKICFNHLLLAFSYALDCVEQDCCYVSHFHGKRIAYFSMKMGEYFQLNQEAMNHLIACAILHDNGMSEYYKYGEHLDVDEFLKAHCIAGERNMSYLPFYHHIEDVVLYHHERVDGKGPFHKVEKDIPLYSQIIHLADWVDIHYSFKKMDPIGYQKMLNDIKELEGIHFSQEVIQAFISTITFEVIEQDLYALNYELKNNEYLTYREIPHSQVLSICQLFAHIIDSKSPHTKSHSIGVATLASQMAIYYHNDQDKVLQLFIAGVLHDVGKLVIDRDILEKPAQLTDREYTYMQTHAYYTYRILTDMDLGDIVHWASFHHEKLDGSGYPFGKVGDELDFNDRLLACCDIYQALTEDRPYKKALSHQESIKIMREMAHQNKIDSQIVEDINRIF</sequence>
<dbReference type="InterPro" id="IPR003607">
    <property type="entry name" value="HD/PDEase_dom"/>
</dbReference>
<dbReference type="InterPro" id="IPR037522">
    <property type="entry name" value="HD_GYP_dom"/>
</dbReference>
<accession>A0A4R3Z7L7</accession>
<dbReference type="PROSITE" id="PS51832">
    <property type="entry name" value="HD_GYP"/>
    <property type="match status" value="1"/>
</dbReference>
<keyword evidence="3" id="KW-1185">Reference proteome</keyword>
<comment type="caution">
    <text evidence="2">The sequence shown here is derived from an EMBL/GenBank/DDBJ whole genome shotgun (WGS) entry which is preliminary data.</text>
</comment>
<dbReference type="InterPro" id="IPR006674">
    <property type="entry name" value="HD_domain"/>
</dbReference>
<dbReference type="AlphaFoldDB" id="A0A4R3Z7L7"/>
<name>A0A4R3Z7L7_9FIRM</name>
<proteinExistence type="predicted"/>
<feature type="domain" description="HD-GYP" evidence="1">
    <location>
        <begin position="208"/>
        <end position="391"/>
    </location>
</feature>
<dbReference type="CDD" id="cd00077">
    <property type="entry name" value="HDc"/>
    <property type="match status" value="2"/>
</dbReference>
<reference evidence="2 3" key="1">
    <citation type="submission" date="2019-03" db="EMBL/GenBank/DDBJ databases">
        <title>Genomic Encyclopedia of Type Strains, Phase IV (KMG-IV): sequencing the most valuable type-strain genomes for metagenomic binning, comparative biology and taxonomic classification.</title>
        <authorList>
            <person name="Goeker M."/>
        </authorList>
    </citation>
    <scope>NUCLEOTIDE SEQUENCE [LARGE SCALE GENOMIC DNA]</scope>
    <source>
        <strain evidence="2 3">DSM 29487</strain>
    </source>
</reference>
<dbReference type="Gene3D" id="1.10.3210.10">
    <property type="entry name" value="Hypothetical protein af1432"/>
    <property type="match status" value="2"/>
</dbReference>